<evidence type="ECO:0000256" key="1">
    <source>
        <dbReference type="ARBA" id="ARBA00005894"/>
    </source>
</evidence>
<dbReference type="PANTHER" id="PTHR45839:SF13">
    <property type="entry name" value="SUCROSE SYNTHASE 3"/>
    <property type="match status" value="1"/>
</dbReference>
<dbReference type="InterPro" id="IPR012820">
    <property type="entry name" value="Sucrose_synthase_pln/cyn"/>
</dbReference>
<evidence type="ECO:0000256" key="5">
    <source>
        <dbReference type="ARBA" id="ARBA00049030"/>
    </source>
</evidence>
<dbReference type="GO" id="GO:0005985">
    <property type="term" value="P:sucrose metabolic process"/>
    <property type="evidence" value="ECO:0007669"/>
    <property type="project" value="InterPro"/>
</dbReference>
<dbReference type="Pfam" id="PF00534">
    <property type="entry name" value="Glycos_transf_1"/>
    <property type="match status" value="1"/>
</dbReference>
<dbReference type="FunFam" id="3.10.450.330:FF:000001">
    <property type="entry name" value="Sucrose synthase"/>
    <property type="match status" value="1"/>
</dbReference>
<comment type="catalytic activity">
    <reaction evidence="5 6">
        <text>an NDP-alpha-D-glucose + D-fructose = a ribonucleoside 5'-diphosphate + sucrose + H(+)</text>
        <dbReference type="Rhea" id="RHEA:16241"/>
        <dbReference type="ChEBI" id="CHEBI:15378"/>
        <dbReference type="ChEBI" id="CHEBI:17992"/>
        <dbReference type="ChEBI" id="CHEBI:37721"/>
        <dbReference type="ChEBI" id="CHEBI:57930"/>
        <dbReference type="ChEBI" id="CHEBI:76533"/>
        <dbReference type="EC" id="2.4.1.13"/>
    </reaction>
</comment>
<dbReference type="Proteomes" id="UP000323506">
    <property type="component" value="Chromosome A08"/>
</dbReference>
<feature type="domain" description="Glycosyl transferase family 1" evidence="7">
    <location>
        <begin position="566"/>
        <end position="731"/>
    </location>
</feature>
<dbReference type="InterPro" id="IPR001296">
    <property type="entry name" value="Glyco_trans_1"/>
</dbReference>
<evidence type="ECO:0000259" key="7">
    <source>
        <dbReference type="Pfam" id="PF00534"/>
    </source>
</evidence>
<dbReference type="FunFam" id="3.40.50.2000:FF:000549">
    <property type="entry name" value="Sucrose synthase 3"/>
    <property type="match status" value="1"/>
</dbReference>
<keyword evidence="4 6" id="KW-0808">Transferase</keyword>
<evidence type="ECO:0000259" key="8">
    <source>
        <dbReference type="Pfam" id="PF00862"/>
    </source>
</evidence>
<proteinExistence type="inferred from homology"/>
<keyword evidence="3 6" id="KW-0328">Glycosyltransferase</keyword>
<accession>A0A5D2FLV5</accession>
<evidence type="ECO:0000259" key="9">
    <source>
        <dbReference type="Pfam" id="PF24861"/>
    </source>
</evidence>
<gene>
    <name evidence="11" type="ORF">ES288_A08G140500v1</name>
</gene>
<comment type="function">
    <text evidence="6">Sucrose-cleaving enzyme that provides UDP-glucose and fructose for various metabolic pathways.</text>
</comment>
<dbReference type="NCBIfam" id="TIGR02470">
    <property type="entry name" value="sucr_synth"/>
    <property type="match status" value="1"/>
</dbReference>
<dbReference type="PANTHER" id="PTHR45839">
    <property type="match status" value="1"/>
</dbReference>
<dbReference type="Pfam" id="PF24862">
    <property type="entry name" value="SUS_EPBD"/>
    <property type="match status" value="1"/>
</dbReference>
<reference evidence="11 12" key="1">
    <citation type="submission" date="2019-06" db="EMBL/GenBank/DDBJ databases">
        <title>WGS assembly of Gossypium darwinii.</title>
        <authorList>
            <person name="Chen Z.J."/>
            <person name="Sreedasyam A."/>
            <person name="Ando A."/>
            <person name="Song Q."/>
            <person name="De L."/>
            <person name="Hulse-Kemp A."/>
            <person name="Ding M."/>
            <person name="Ye W."/>
            <person name="Kirkbride R."/>
            <person name="Jenkins J."/>
            <person name="Plott C."/>
            <person name="Lovell J."/>
            <person name="Lin Y.-M."/>
            <person name="Vaughn R."/>
            <person name="Liu B."/>
            <person name="Li W."/>
            <person name="Simpson S."/>
            <person name="Scheffler B."/>
            <person name="Saski C."/>
            <person name="Grover C."/>
            <person name="Hu G."/>
            <person name="Conover J."/>
            <person name="Carlson J."/>
            <person name="Shu S."/>
            <person name="Boston L."/>
            <person name="Williams M."/>
            <person name="Peterson D."/>
            <person name="Mcgee K."/>
            <person name="Jones D."/>
            <person name="Wendel J."/>
            <person name="Stelly D."/>
            <person name="Grimwood J."/>
            <person name="Schmutz J."/>
        </authorList>
    </citation>
    <scope>NUCLEOTIDE SEQUENCE [LARGE SCALE GENOMIC DNA]</scope>
    <source>
        <strain evidence="11">1808015.09</strain>
    </source>
</reference>
<evidence type="ECO:0000313" key="11">
    <source>
        <dbReference type="EMBL" id="TYH06236.1"/>
    </source>
</evidence>
<feature type="domain" description="Sucrose synthase N-terminal" evidence="9">
    <location>
        <begin position="8"/>
        <end position="122"/>
    </location>
</feature>
<dbReference type="InterPro" id="IPR056735">
    <property type="entry name" value="SUS_N"/>
</dbReference>
<dbReference type="FunFam" id="3.40.50.2000:FF:000006">
    <property type="entry name" value="Sucrose synthase"/>
    <property type="match status" value="1"/>
</dbReference>
<dbReference type="FunFam" id="1.20.120.1230:FF:000001">
    <property type="entry name" value="Sucrose synthase"/>
    <property type="match status" value="1"/>
</dbReference>
<dbReference type="EC" id="2.4.1.13" evidence="2 6"/>
<organism evidence="11 12">
    <name type="scientific">Gossypium darwinii</name>
    <name type="common">Darwin's cotton</name>
    <name type="synonym">Gossypium barbadense var. darwinii</name>
    <dbReference type="NCBI Taxonomy" id="34276"/>
    <lineage>
        <taxon>Eukaryota</taxon>
        <taxon>Viridiplantae</taxon>
        <taxon>Streptophyta</taxon>
        <taxon>Embryophyta</taxon>
        <taxon>Tracheophyta</taxon>
        <taxon>Spermatophyta</taxon>
        <taxon>Magnoliopsida</taxon>
        <taxon>eudicotyledons</taxon>
        <taxon>Gunneridae</taxon>
        <taxon>Pentapetalae</taxon>
        <taxon>rosids</taxon>
        <taxon>malvids</taxon>
        <taxon>Malvales</taxon>
        <taxon>Malvaceae</taxon>
        <taxon>Malvoideae</taxon>
        <taxon>Gossypium</taxon>
    </lineage>
</organism>
<evidence type="ECO:0000256" key="6">
    <source>
        <dbReference type="RuleBase" id="RU280817"/>
    </source>
</evidence>
<dbReference type="EMBL" id="CM017695">
    <property type="protein sequence ID" value="TYH06236.1"/>
    <property type="molecule type" value="Genomic_DNA"/>
</dbReference>
<evidence type="ECO:0000259" key="10">
    <source>
        <dbReference type="Pfam" id="PF24862"/>
    </source>
</evidence>
<dbReference type="InterPro" id="IPR000368">
    <property type="entry name" value="Sucrose_synth_GT-B1"/>
</dbReference>
<dbReference type="GO" id="GO:0016157">
    <property type="term" value="F:sucrose synthase activity"/>
    <property type="evidence" value="ECO:0007669"/>
    <property type="project" value="UniProtKB-UniRule"/>
</dbReference>
<dbReference type="Pfam" id="PF24861">
    <property type="entry name" value="SUS_N"/>
    <property type="match status" value="1"/>
</dbReference>
<dbReference type="Gene3D" id="1.20.120.1230">
    <property type="match status" value="1"/>
</dbReference>
<evidence type="ECO:0000313" key="12">
    <source>
        <dbReference type="Proteomes" id="UP000323506"/>
    </source>
</evidence>
<dbReference type="Pfam" id="PF00862">
    <property type="entry name" value="GT-B_Sucrose_synth"/>
    <property type="match status" value="1"/>
</dbReference>
<feature type="domain" description="Sucrose synthase first GT-B" evidence="8">
    <location>
        <begin position="267"/>
        <end position="555"/>
    </location>
</feature>
<sequence length="809" mass="92132">MANPKLGRSPSMRDRVEDTLSAHRNELVALLSRYVAQGKGILQPHTLIDELENVVGDDKAREKLSDGPFSEVLKSAQEAIILPPYVAIAVRPRPGVWEYVRVNVHELSVEQLDVSEYLRFKEALADVGEDNHFVLELDFEPFNASFPRPNRSSSIGNGVQFLNRHLSSNMFRNKDSLEPLLNFLRAHKYKGHALMLNDRIQSIPRLQAALAKAEDHLAKLSPDAPYSEFEYELQGMGFERGWGDTAAHVLETMHLLLDILQAPDPSILETFLGRVPMVFNVVILSPHGYFGQANVLGLPDTGGQVVYILDQVRALENEMLLRIKRQGLDITPRILIVTRLIPDAKGTSCNQRLERVSGTEHTHILRVPFRSEHGVLRKWISRFDVWPYLETYAEDVASEIAAELQGIPDFIIGNYSDGNLVASLLAYKMGVTQCTIAHALEKTKYPDSDIYWKKFDEKYHFSCQFTADLIAMNNADFIITSTYQEIAGTKNTVGQYESHTAFTLPGLYRVVHGIDVFDPKFNIVSPGADMCIYFPYSEKEKRLTALHGSIEELLFDPKQNDEHIGTLSDRSKPLIFSMARLDRVKNMTGLVELYAKNNKLRELANLVVVAGYIDVKKSKDREEIAEIEKMHDLMKEYKLDGEFRWIAAQTNRARNGELYRYIADSKGIFVQPAFYEAFGLTVVEAMTCGLPTFATLHGGPAEIIEHGISGFHIDPYHPDQTAELLATFFERCKEDPSHWTKISDGGLKRIYERYTWKIYSERLMTLAGVYGFWKYVSKLERRETRRYLEMFYILKFRELVKSVPLASDD</sequence>
<feature type="domain" description="Sucrose synthase EPBD" evidence="10">
    <location>
        <begin position="157"/>
        <end position="244"/>
    </location>
</feature>
<name>A0A5D2FLV5_GOSDA</name>
<dbReference type="InterPro" id="IPR056736">
    <property type="entry name" value="SUS_EPBD"/>
</dbReference>
<evidence type="ECO:0000256" key="2">
    <source>
        <dbReference type="ARBA" id="ARBA00012540"/>
    </source>
</evidence>
<dbReference type="Gene3D" id="3.10.450.330">
    <property type="match status" value="1"/>
</dbReference>
<evidence type="ECO:0000256" key="3">
    <source>
        <dbReference type="ARBA" id="ARBA00022676"/>
    </source>
</evidence>
<dbReference type="SUPFAM" id="SSF53756">
    <property type="entry name" value="UDP-Glycosyltransferase/glycogen phosphorylase"/>
    <property type="match status" value="1"/>
</dbReference>
<dbReference type="AlphaFoldDB" id="A0A5D2FLV5"/>
<keyword evidence="12" id="KW-1185">Reference proteome</keyword>
<evidence type="ECO:0000256" key="4">
    <source>
        <dbReference type="ARBA" id="ARBA00022679"/>
    </source>
</evidence>
<comment type="similarity">
    <text evidence="1 6">Belongs to the glycosyltransferase 1 family. Plant sucrose synthase subfamily.</text>
</comment>
<protein>
    <recommendedName>
        <fullName evidence="2 6">Sucrose synthase</fullName>
        <ecNumber evidence="2 6">2.4.1.13</ecNumber>
    </recommendedName>
</protein>
<dbReference type="Gene3D" id="3.40.50.2000">
    <property type="entry name" value="Glycogen Phosphorylase B"/>
    <property type="match status" value="2"/>
</dbReference>